<sequence length="132" mass="15248">MSCTFFVKPKETFIVQNEADKAITISFFSRSVLIESIKIDSHKQYEKTINVELGSTTSLFNEKTDSLIIQFSDNKYLKQYCQGLTLYGNFDKCYYEKNLLDFATGSYSRNNVSGKVFKTITFDNTDYMKAKL</sequence>
<dbReference type="RefSeq" id="WP_238808786.1">
    <property type="nucleotide sequence ID" value="NZ_CAKLPY010000009.1"/>
</dbReference>
<evidence type="ECO:0000313" key="2">
    <source>
        <dbReference type="Proteomes" id="UP000837932"/>
    </source>
</evidence>
<evidence type="ECO:0000313" key="1">
    <source>
        <dbReference type="EMBL" id="CAH0997978.1"/>
    </source>
</evidence>
<comment type="caution">
    <text evidence="1">The sequence shown here is derived from an EMBL/GenBank/DDBJ whole genome shotgun (WGS) entry which is preliminary data.</text>
</comment>
<name>A0ABM9AW14_9BACT</name>
<dbReference type="Proteomes" id="UP000837932">
    <property type="component" value="Unassembled WGS sequence"/>
</dbReference>
<keyword evidence="2" id="KW-1185">Reference proteome</keyword>
<accession>A0ABM9AW14</accession>
<protein>
    <submittedName>
        <fullName evidence="1">Uncharacterized protein</fullName>
    </submittedName>
</protein>
<gene>
    <name evidence="1" type="ORF">EMA8858_04113</name>
</gene>
<organism evidence="1 2">
    <name type="scientific">Emticicia aquatica</name>
    <dbReference type="NCBI Taxonomy" id="1681835"/>
    <lineage>
        <taxon>Bacteria</taxon>
        <taxon>Pseudomonadati</taxon>
        <taxon>Bacteroidota</taxon>
        <taxon>Cytophagia</taxon>
        <taxon>Cytophagales</taxon>
        <taxon>Leadbetterellaceae</taxon>
        <taxon>Emticicia</taxon>
    </lineage>
</organism>
<proteinExistence type="predicted"/>
<dbReference type="EMBL" id="CAKLPY010000009">
    <property type="protein sequence ID" value="CAH0997978.1"/>
    <property type="molecule type" value="Genomic_DNA"/>
</dbReference>
<reference evidence="1" key="1">
    <citation type="submission" date="2021-12" db="EMBL/GenBank/DDBJ databases">
        <authorList>
            <person name="Rodrigo-Torres L."/>
            <person name="Arahal R. D."/>
            <person name="Lucena T."/>
        </authorList>
    </citation>
    <scope>NUCLEOTIDE SEQUENCE</scope>
    <source>
        <strain evidence="1">CECT 8858</strain>
    </source>
</reference>